<dbReference type="InterPro" id="IPR037523">
    <property type="entry name" value="VOC_core"/>
</dbReference>
<name>Q1K4B0_DESA6</name>
<reference evidence="2" key="2">
    <citation type="submission" date="2006-05" db="EMBL/GenBank/DDBJ databases">
        <title>Sequencing of the draft genome and assembly of Desulfuromonas acetoxidans DSM 684.</title>
        <authorList>
            <consortium name="US DOE Joint Genome Institute (JGI-PGF)"/>
            <person name="Copeland A."/>
            <person name="Lucas S."/>
            <person name="Lapidus A."/>
            <person name="Barry K."/>
            <person name="Detter J.C."/>
            <person name="Glavina del Rio T."/>
            <person name="Hammon N."/>
            <person name="Israni S."/>
            <person name="Dalin E."/>
            <person name="Tice H."/>
            <person name="Bruce D."/>
            <person name="Pitluck S."/>
            <person name="Richardson P."/>
        </authorList>
    </citation>
    <scope>NUCLEOTIDE SEQUENCE [LARGE SCALE GENOMIC DNA]</scope>
    <source>
        <strain evidence="2">DSM 684</strain>
    </source>
</reference>
<dbReference type="PROSITE" id="PS51819">
    <property type="entry name" value="VOC"/>
    <property type="match status" value="1"/>
</dbReference>
<keyword evidence="3" id="KW-1185">Reference proteome</keyword>
<evidence type="ECO:0000313" key="3">
    <source>
        <dbReference type="Proteomes" id="UP000005695"/>
    </source>
</evidence>
<organism evidence="2 3">
    <name type="scientific">Desulfuromonas acetoxidans (strain DSM 684 / 11070)</name>
    <dbReference type="NCBI Taxonomy" id="281689"/>
    <lineage>
        <taxon>Bacteria</taxon>
        <taxon>Pseudomonadati</taxon>
        <taxon>Thermodesulfobacteriota</taxon>
        <taxon>Desulfuromonadia</taxon>
        <taxon>Desulfuromonadales</taxon>
        <taxon>Desulfuromonadaceae</taxon>
        <taxon>Desulfuromonas</taxon>
    </lineage>
</organism>
<reference evidence="2" key="1">
    <citation type="submission" date="2006-05" db="EMBL/GenBank/DDBJ databases">
        <title>Annotation of the draft genome assembly of Desulfuromonas acetoxidans DSM 684.</title>
        <authorList>
            <consortium name="US DOE Joint Genome Institute (JGI-ORNL)"/>
            <person name="Larimer F."/>
            <person name="Land M."/>
            <person name="Hauser L."/>
        </authorList>
    </citation>
    <scope>NUCLEOTIDE SEQUENCE [LARGE SCALE GENOMIC DNA]</scope>
    <source>
        <strain evidence="2">DSM 684</strain>
    </source>
</reference>
<evidence type="ECO:0000313" key="2">
    <source>
        <dbReference type="EMBL" id="EAT17193.1"/>
    </source>
</evidence>
<proteinExistence type="predicted"/>
<gene>
    <name evidence="2" type="ORF">Dace_3059</name>
</gene>
<accession>Q1K4B0</accession>
<evidence type="ECO:0000259" key="1">
    <source>
        <dbReference type="PROSITE" id="PS51819"/>
    </source>
</evidence>
<dbReference type="OrthoDB" id="9793039at2"/>
<protein>
    <recommendedName>
        <fullName evidence="1">VOC domain-containing protein</fullName>
    </recommendedName>
</protein>
<dbReference type="EMBL" id="AAEW02000001">
    <property type="protein sequence ID" value="EAT17193.1"/>
    <property type="molecule type" value="Genomic_DNA"/>
</dbReference>
<sequence>MSLILTLAIDDLDRSESFYRDVLDLPVQRFRPDDAAHELLMLPQGDTTVLLREAEVLEARHPAAFQHLDRQNRGVGLSLDFQVTDLNLIHNNLRRREHTCLYESEDQEHGIHELWLYDPDHYLLILTQVTQPG</sequence>
<feature type="domain" description="VOC" evidence="1">
    <location>
        <begin position="1"/>
        <end position="129"/>
    </location>
</feature>
<dbReference type="InterPro" id="IPR029068">
    <property type="entry name" value="Glyas_Bleomycin-R_OHBP_Dase"/>
</dbReference>
<comment type="caution">
    <text evidence="2">The sequence shown here is derived from an EMBL/GenBank/DDBJ whole genome shotgun (WGS) entry which is preliminary data.</text>
</comment>
<dbReference type="Gene3D" id="3.10.180.10">
    <property type="entry name" value="2,3-Dihydroxybiphenyl 1,2-Dioxygenase, domain 1"/>
    <property type="match status" value="1"/>
</dbReference>
<dbReference type="AlphaFoldDB" id="Q1K4B0"/>
<dbReference type="InterPro" id="IPR004360">
    <property type="entry name" value="Glyas_Fos-R_dOase_dom"/>
</dbReference>
<dbReference type="RefSeq" id="WP_005997403.1">
    <property type="nucleotide sequence ID" value="NZ_AAEW02000001.1"/>
</dbReference>
<dbReference type="Pfam" id="PF00903">
    <property type="entry name" value="Glyoxalase"/>
    <property type="match status" value="1"/>
</dbReference>
<dbReference type="Proteomes" id="UP000005695">
    <property type="component" value="Unassembled WGS sequence"/>
</dbReference>
<dbReference type="SUPFAM" id="SSF54593">
    <property type="entry name" value="Glyoxalase/Bleomycin resistance protein/Dihydroxybiphenyl dioxygenase"/>
    <property type="match status" value="1"/>
</dbReference>